<protein>
    <submittedName>
        <fullName evidence="1">Uncharacterized protein</fullName>
    </submittedName>
</protein>
<accession>A0AA35JQ48</accession>
<gene>
    <name evidence="1" type="ORF">PODLI_1B000972</name>
</gene>
<keyword evidence="2" id="KW-1185">Reference proteome</keyword>
<dbReference type="AlphaFoldDB" id="A0AA35JQ48"/>
<evidence type="ECO:0000313" key="2">
    <source>
        <dbReference type="Proteomes" id="UP001178461"/>
    </source>
</evidence>
<evidence type="ECO:0000313" key="1">
    <source>
        <dbReference type="EMBL" id="CAI5762688.1"/>
    </source>
</evidence>
<name>A0AA35JQ48_9SAUR</name>
<organism evidence="1 2">
    <name type="scientific">Podarcis lilfordi</name>
    <name type="common">Lilford's wall lizard</name>
    <dbReference type="NCBI Taxonomy" id="74358"/>
    <lineage>
        <taxon>Eukaryota</taxon>
        <taxon>Metazoa</taxon>
        <taxon>Chordata</taxon>
        <taxon>Craniata</taxon>
        <taxon>Vertebrata</taxon>
        <taxon>Euteleostomi</taxon>
        <taxon>Lepidosauria</taxon>
        <taxon>Squamata</taxon>
        <taxon>Bifurcata</taxon>
        <taxon>Unidentata</taxon>
        <taxon>Episquamata</taxon>
        <taxon>Laterata</taxon>
        <taxon>Lacertibaenia</taxon>
        <taxon>Lacertidae</taxon>
        <taxon>Podarcis</taxon>
    </lineage>
</organism>
<reference evidence="1" key="1">
    <citation type="submission" date="2022-12" db="EMBL/GenBank/DDBJ databases">
        <authorList>
            <person name="Alioto T."/>
            <person name="Alioto T."/>
            <person name="Gomez Garrido J."/>
        </authorList>
    </citation>
    <scope>NUCLEOTIDE SEQUENCE</scope>
</reference>
<sequence>MAKPVQPSLCTVAENCILAAGVIRVKSCSCSKSDLPTCHSFTSLCLIEVPFLSHLQQEGQMLPEQLIVSRSGVLIGKTESCSPTITTVGLEIVHWGDLGAYLELEGEIPTPAYLS</sequence>
<dbReference type="Proteomes" id="UP001178461">
    <property type="component" value="Chromosome 1"/>
</dbReference>
<dbReference type="EMBL" id="OX395126">
    <property type="protein sequence ID" value="CAI5762688.1"/>
    <property type="molecule type" value="Genomic_DNA"/>
</dbReference>
<proteinExistence type="predicted"/>